<dbReference type="AlphaFoldDB" id="A0A0E4BUJ3"/>
<dbReference type="Proteomes" id="UP000063308">
    <property type="component" value="Chromosome"/>
</dbReference>
<name>A0A0E4BUJ3_9BRAD</name>
<evidence type="ECO:0008006" key="3">
    <source>
        <dbReference type="Google" id="ProtNLM"/>
    </source>
</evidence>
<accession>A0A0E4BUJ3</accession>
<gene>
    <name evidence="1" type="ORF">NK6_8128</name>
</gene>
<evidence type="ECO:0000313" key="2">
    <source>
        <dbReference type="Proteomes" id="UP000063308"/>
    </source>
</evidence>
<organism evidence="1 2">
    <name type="scientific">Bradyrhizobium diazoefficiens</name>
    <dbReference type="NCBI Taxonomy" id="1355477"/>
    <lineage>
        <taxon>Bacteria</taxon>
        <taxon>Pseudomonadati</taxon>
        <taxon>Pseudomonadota</taxon>
        <taxon>Alphaproteobacteria</taxon>
        <taxon>Hyphomicrobiales</taxon>
        <taxon>Nitrobacteraceae</taxon>
        <taxon>Bradyrhizobium</taxon>
    </lineage>
</organism>
<proteinExistence type="predicted"/>
<reference evidence="1 2" key="1">
    <citation type="submission" date="2014-11" db="EMBL/GenBank/DDBJ databases">
        <title>Symbiosis island explosion on the genome of extra-slow-growing strains of soybean bradyrhizobia with massive insertion sequences.</title>
        <authorList>
            <person name="Iida T."/>
            <person name="Minamisawa K."/>
        </authorList>
    </citation>
    <scope>NUCLEOTIDE SEQUENCE [LARGE SCALE GENOMIC DNA]</scope>
    <source>
        <strain evidence="1 2">NK6</strain>
    </source>
</reference>
<dbReference type="RefSeq" id="WP_249162753.1">
    <property type="nucleotide sequence ID" value="NZ_CP126038.1"/>
</dbReference>
<protein>
    <recommendedName>
        <fullName evidence="3">Helix-turn-helix domain-containing protein</fullName>
    </recommendedName>
</protein>
<dbReference type="EMBL" id="AP014685">
    <property type="protein sequence ID" value="BAR61277.1"/>
    <property type="molecule type" value="Genomic_DNA"/>
</dbReference>
<sequence length="78" mass="9011">MMSAAKAKAKSRKKPEAPMTQLAYTVPEFCRAFRISERHYFNLRDEGKAPREMRVGRRVLISVESAQAWIRARELEGT</sequence>
<evidence type="ECO:0000313" key="1">
    <source>
        <dbReference type="EMBL" id="BAR61277.1"/>
    </source>
</evidence>